<gene>
    <name evidence="3" type="ORF">GCM10007977_046750</name>
</gene>
<reference evidence="3" key="1">
    <citation type="journal article" date="2014" name="Int. J. Syst. Evol. Microbiol.">
        <title>Complete genome sequence of Corynebacterium casei LMG S-19264T (=DSM 44701T), isolated from a smear-ripened cheese.</title>
        <authorList>
            <consortium name="US DOE Joint Genome Institute (JGI-PGF)"/>
            <person name="Walter F."/>
            <person name="Albersmeier A."/>
            <person name="Kalinowski J."/>
            <person name="Ruckert C."/>
        </authorList>
    </citation>
    <scope>NUCLEOTIDE SEQUENCE</scope>
    <source>
        <strain evidence="3">JCM 19831</strain>
    </source>
</reference>
<keyword evidence="4" id="KW-1185">Reference proteome</keyword>
<reference evidence="3" key="2">
    <citation type="submission" date="2020-09" db="EMBL/GenBank/DDBJ databases">
        <authorList>
            <person name="Sun Q."/>
            <person name="Ohkuma M."/>
        </authorList>
    </citation>
    <scope>NUCLEOTIDE SEQUENCE</scope>
    <source>
        <strain evidence="3">JCM 19831</strain>
    </source>
</reference>
<feature type="domain" description="GmrSD restriction endonucleases N-terminal" evidence="2">
    <location>
        <begin position="9"/>
        <end position="210"/>
    </location>
</feature>
<protein>
    <recommendedName>
        <fullName evidence="2">GmrSD restriction endonucleases N-terminal domain-containing protein</fullName>
    </recommendedName>
</protein>
<evidence type="ECO:0000259" key="2">
    <source>
        <dbReference type="Pfam" id="PF03235"/>
    </source>
</evidence>
<dbReference type="InterPro" id="IPR004919">
    <property type="entry name" value="GmrSD_N"/>
</dbReference>
<proteinExistence type="predicted"/>
<dbReference type="PANTHER" id="PTHR37292">
    <property type="entry name" value="VNG6097C"/>
    <property type="match status" value="1"/>
</dbReference>
<evidence type="ECO:0000313" key="4">
    <source>
        <dbReference type="Proteomes" id="UP000642070"/>
    </source>
</evidence>
<dbReference type="PANTHER" id="PTHR37292:SF2">
    <property type="entry name" value="DUF262 DOMAIN-CONTAINING PROTEIN"/>
    <property type="match status" value="1"/>
</dbReference>
<evidence type="ECO:0000313" key="3">
    <source>
        <dbReference type="EMBL" id="GGM40006.1"/>
    </source>
</evidence>
<accession>A0A917TWD2</accession>
<name>A0A917TWD2_9ACTN</name>
<comment type="caution">
    <text evidence="3">The sequence shown here is derived from an EMBL/GenBank/DDBJ whole genome shotgun (WGS) entry which is preliminary data.</text>
</comment>
<dbReference type="Pfam" id="PF03235">
    <property type="entry name" value="GmrSD_N"/>
    <property type="match status" value="1"/>
</dbReference>
<feature type="region of interest" description="Disordered" evidence="1">
    <location>
        <begin position="626"/>
        <end position="658"/>
    </location>
</feature>
<sequence>MEKTERDIATLVTQVSSGEIRLPEIQRAYVWKPTQVAKLIESLYRGYPSGSLLFWRTMETPETRAVAANAPTEKPAVLPLFLLDGQQRLTSLHRVLNDHLEAQIVFNVETEAFQNQSAATRQDVRWVKVHDLVRKDCDLFEVSERFNYDDMKIPRRVVGQRLQRLAAVPKYGYHMEIITDLPYEEVAQIFVRVNSGGRSLKTTDLALATLSARWPGVLAKLEGEAAYWRERGYGELDATFQTRALTGAVLGRGLSAWSHSRLVAATDEELEKGWATVQRGLRDLVPLLKSNLGISHGSLLPSINVLLPLVVLLGERPKMPLDTETANGILYWFLVATIRNRYSSSADTLLGQDIPATREPEPVKRLLANLGLVGTSADVPAQALVSRSVASPYFFLSFLVARNNGAKDWFHGVGIDLGAEDGHKLEYHHIHPRATLKDLYSKAEINDLANLAFISATANKKISDRSPAKYFPSLGDAELTAHLVPLDENLRTADAYPQFLAARRALLATAMTDLLNKFRPAWLDQVATQSDDLEGCSLELTRFESSWDEPKMLVHAHDHDQVWRATLSATALDDAITQAEDGISADLEVDGQQVAVRSDNETIEVELGPFVVTGTAQDWKAALQRERDEAQPLSKLPVLTPPQPWSGLRRRFPVTSSE</sequence>
<dbReference type="Proteomes" id="UP000642070">
    <property type="component" value="Unassembled WGS sequence"/>
</dbReference>
<organism evidence="3 4">
    <name type="scientific">Dactylosporangium sucinum</name>
    <dbReference type="NCBI Taxonomy" id="1424081"/>
    <lineage>
        <taxon>Bacteria</taxon>
        <taxon>Bacillati</taxon>
        <taxon>Actinomycetota</taxon>
        <taxon>Actinomycetes</taxon>
        <taxon>Micromonosporales</taxon>
        <taxon>Micromonosporaceae</taxon>
        <taxon>Dactylosporangium</taxon>
    </lineage>
</organism>
<evidence type="ECO:0000256" key="1">
    <source>
        <dbReference type="SAM" id="MobiDB-lite"/>
    </source>
</evidence>
<dbReference type="AlphaFoldDB" id="A0A917TWD2"/>
<dbReference type="EMBL" id="BMPI01000022">
    <property type="protein sequence ID" value="GGM40006.1"/>
    <property type="molecule type" value="Genomic_DNA"/>
</dbReference>